<evidence type="ECO:0000313" key="3">
    <source>
        <dbReference type="EMBL" id="VBA31878.1"/>
    </source>
</evidence>
<dbReference type="EMBL" id="UPHP01000002">
    <property type="protein sequence ID" value="VBA31878.1"/>
    <property type="molecule type" value="Genomic_DNA"/>
</dbReference>
<reference evidence="3 4" key="1">
    <citation type="submission" date="2018-09" db="EMBL/GenBank/DDBJ databases">
        <authorList>
            <person name="Tagini F."/>
        </authorList>
    </citation>
    <scope>NUCLEOTIDE SEQUENCE [LARGE SCALE GENOMIC DNA]</scope>
    <source>
        <strain evidence="3 4">MK136</strain>
    </source>
</reference>
<evidence type="ECO:0000313" key="4">
    <source>
        <dbReference type="Proteomes" id="UP000273307"/>
    </source>
</evidence>
<evidence type="ECO:0000259" key="2">
    <source>
        <dbReference type="Pfam" id="PF01370"/>
    </source>
</evidence>
<keyword evidence="4" id="KW-1185">Reference proteome</keyword>
<accession>A0A498PNY5</accession>
<feature type="domain" description="NAD-dependent epimerase/dehydratase" evidence="2">
    <location>
        <begin position="4"/>
        <end position="172"/>
    </location>
</feature>
<dbReference type="OrthoDB" id="9795501at2"/>
<proteinExistence type="predicted"/>
<keyword evidence="3" id="KW-0413">Isomerase</keyword>
<dbReference type="Pfam" id="PF01370">
    <property type="entry name" value="Epimerase"/>
    <property type="match status" value="1"/>
</dbReference>
<dbReference type="PANTHER" id="PTHR43245">
    <property type="entry name" value="BIFUNCTIONAL POLYMYXIN RESISTANCE PROTEIN ARNA"/>
    <property type="match status" value="1"/>
</dbReference>
<protein>
    <submittedName>
        <fullName evidence="3">3 beta-hydroxysteroid dehydrogenase/Delta 5--&gt;4-isomerase</fullName>
    </submittedName>
</protein>
<sequence>MRTLVTGSSGHLGEALVRSLRERGAEVIGLDRRPSKWTNVVGSVNDPVLLGDVMLGVEVVFHTATLHKPQLAFVPSHEFVETNISGTHHLLQAAAAANVRSFVMTSSTTVFGDALVLPAGEPAAWIDESVVPVPKNIYGVTKAAAEDMCHLAHRNDGLACVVLRVARFFAECDDMPDEYDGRSDDNIKANEYACRRVALEDAVDAHLRAARRAPSLGFARYVISATTPFTREDMAELRTGAAAVLARRVPRAAAVWAERGWRFPDRLDRVYVNARARRELGWNPRFDLNALAERVAQGQPVRTPLSQLVGAKEYASSSYHVGVFHPARNERSAKAHRGQCAGVTPRNQHPATVARSRSRQAQRLVAEA</sequence>
<dbReference type="SUPFAM" id="SSF51735">
    <property type="entry name" value="NAD(P)-binding Rossmann-fold domains"/>
    <property type="match status" value="1"/>
</dbReference>
<evidence type="ECO:0000256" key="1">
    <source>
        <dbReference type="SAM" id="MobiDB-lite"/>
    </source>
</evidence>
<dbReference type="PANTHER" id="PTHR43245:SF54">
    <property type="entry name" value="BLL0593 PROTEIN"/>
    <property type="match status" value="1"/>
</dbReference>
<dbReference type="InterPro" id="IPR001509">
    <property type="entry name" value="Epimerase_deHydtase"/>
</dbReference>
<dbReference type="Gene3D" id="3.40.50.720">
    <property type="entry name" value="NAD(P)-binding Rossmann-like Domain"/>
    <property type="match status" value="1"/>
</dbReference>
<gene>
    <name evidence="3" type="ORF">LAUMK136_00141</name>
</gene>
<dbReference type="InterPro" id="IPR036291">
    <property type="entry name" value="NAD(P)-bd_dom_sf"/>
</dbReference>
<dbReference type="CDD" id="cd08946">
    <property type="entry name" value="SDR_e"/>
    <property type="match status" value="1"/>
</dbReference>
<dbReference type="InterPro" id="IPR050177">
    <property type="entry name" value="Lipid_A_modif_metabolic_enz"/>
</dbReference>
<name>A0A498PNY5_9MYCO</name>
<dbReference type="AlphaFoldDB" id="A0A498PNY5"/>
<organism evidence="3 4">
    <name type="scientific">Mycobacterium attenuatum</name>
    <dbReference type="NCBI Taxonomy" id="2341086"/>
    <lineage>
        <taxon>Bacteria</taxon>
        <taxon>Bacillati</taxon>
        <taxon>Actinomycetota</taxon>
        <taxon>Actinomycetes</taxon>
        <taxon>Mycobacteriales</taxon>
        <taxon>Mycobacteriaceae</taxon>
        <taxon>Mycobacterium</taxon>
    </lineage>
</organism>
<dbReference type="RefSeq" id="WP_122524862.1">
    <property type="nucleotide sequence ID" value="NZ_UPHP01000002.1"/>
</dbReference>
<dbReference type="Proteomes" id="UP000273307">
    <property type="component" value="Unassembled WGS sequence"/>
</dbReference>
<dbReference type="GO" id="GO:0016853">
    <property type="term" value="F:isomerase activity"/>
    <property type="evidence" value="ECO:0007669"/>
    <property type="project" value="UniProtKB-KW"/>
</dbReference>
<feature type="region of interest" description="Disordered" evidence="1">
    <location>
        <begin position="337"/>
        <end position="368"/>
    </location>
</feature>